<accession>A0A7R9CUK7</accession>
<reference evidence="3" key="1">
    <citation type="submission" date="2020-11" db="EMBL/GenBank/DDBJ databases">
        <authorList>
            <person name="Tran Van P."/>
        </authorList>
    </citation>
    <scope>NUCLEOTIDE SEQUENCE</scope>
</reference>
<organism evidence="3">
    <name type="scientific">Timema cristinae</name>
    <name type="common">Walking stick</name>
    <dbReference type="NCBI Taxonomy" id="61476"/>
    <lineage>
        <taxon>Eukaryota</taxon>
        <taxon>Metazoa</taxon>
        <taxon>Ecdysozoa</taxon>
        <taxon>Arthropoda</taxon>
        <taxon>Hexapoda</taxon>
        <taxon>Insecta</taxon>
        <taxon>Pterygota</taxon>
        <taxon>Neoptera</taxon>
        <taxon>Polyneoptera</taxon>
        <taxon>Phasmatodea</taxon>
        <taxon>Timematodea</taxon>
        <taxon>Timematoidea</taxon>
        <taxon>Timematidae</taxon>
        <taxon>Timema</taxon>
    </lineage>
</organism>
<keyword evidence="1 2" id="KW-0175">Coiled coil</keyword>
<gene>
    <name evidence="3" type="ORF">TCEB3V08_LOCUS6675</name>
</gene>
<proteinExistence type="predicted"/>
<dbReference type="AlphaFoldDB" id="A0A7R9CUK7"/>
<dbReference type="EMBL" id="OC318645">
    <property type="protein sequence ID" value="CAD7402798.1"/>
    <property type="molecule type" value="Genomic_DNA"/>
</dbReference>
<evidence type="ECO:0000256" key="2">
    <source>
        <dbReference type="SAM" id="Coils"/>
    </source>
</evidence>
<protein>
    <submittedName>
        <fullName evidence="3">Uncharacterized protein</fullName>
    </submittedName>
</protein>
<dbReference type="PANTHER" id="PTHR32123">
    <property type="entry name" value="BICD FAMILY-LIKE CARGO ADAPTER"/>
    <property type="match status" value="1"/>
</dbReference>
<name>A0A7R9CUK7_TIMCR</name>
<evidence type="ECO:0000313" key="3">
    <source>
        <dbReference type="EMBL" id="CAD7402798.1"/>
    </source>
</evidence>
<evidence type="ECO:0000256" key="1">
    <source>
        <dbReference type="ARBA" id="ARBA00023054"/>
    </source>
</evidence>
<dbReference type="PANTHER" id="PTHR32123:SF13">
    <property type="entry name" value="BICAUDAL D-RELATED PROTEIN HOMOLOG"/>
    <property type="match status" value="1"/>
</dbReference>
<dbReference type="InterPro" id="IPR051149">
    <property type="entry name" value="Spindly/BICDR_Dynein_Adapter"/>
</dbReference>
<sequence>MDEKFVTLHLVVALEQDRHLLKRKLETVRSEYDIRITELQADIRELSRSLTERESVLKQSEKEKAALITELTEQNDRLTSQLKEITLVGLMIDAEVSLNMIDRLDSLVWHRRSCNMEEQLTNQIQILRDQCNEKKSSLQDHVNSIEILREEDLVAGRNNTCVVVRLSRLHCEDSRSLSRVGIAQATSCDEARPLVIRSRFQCASLLELINLSFHMECHRSAPHEHNLIAGLRIN</sequence>
<feature type="coiled-coil region" evidence="2">
    <location>
        <begin position="11"/>
        <end position="88"/>
    </location>
</feature>